<comment type="caution">
    <text evidence="2">The sequence shown here is derived from an EMBL/GenBank/DDBJ whole genome shotgun (WGS) entry which is preliminary data.</text>
</comment>
<dbReference type="Proteomes" id="UP000192610">
    <property type="component" value="Unassembled WGS sequence"/>
</dbReference>
<name>A0A1V9ELU5_9BACT</name>
<feature type="region of interest" description="Disordered" evidence="1">
    <location>
        <begin position="69"/>
        <end position="89"/>
    </location>
</feature>
<organism evidence="2 3">
    <name type="scientific">Niastella yeongjuensis</name>
    <dbReference type="NCBI Taxonomy" id="354355"/>
    <lineage>
        <taxon>Bacteria</taxon>
        <taxon>Pseudomonadati</taxon>
        <taxon>Bacteroidota</taxon>
        <taxon>Chitinophagia</taxon>
        <taxon>Chitinophagales</taxon>
        <taxon>Chitinophagaceae</taxon>
        <taxon>Niastella</taxon>
    </lineage>
</organism>
<dbReference type="STRING" id="354355.SAMN05660816_01178"/>
<protein>
    <recommendedName>
        <fullName evidence="4">DUF1800 domain-containing protein</fullName>
    </recommendedName>
</protein>
<dbReference type="EMBL" id="LVXG01000023">
    <property type="protein sequence ID" value="OQP47022.1"/>
    <property type="molecule type" value="Genomic_DNA"/>
</dbReference>
<gene>
    <name evidence="2" type="ORF">A4H97_05765</name>
</gene>
<sequence length="488" mass="55788">MIVTPQLKNQHLLWRAGFGPMAEEYQQLATATHKSYVNALFKASAKGPEMIDVADNALKGLVMGIKEVSNGQKREQDEAERRKRRQQSREDIKSLNVTWLNQMVNSEQQLREKMALFWHGHFASRNLNILYQQQLLDIIRQNALGNFGDLLREVSKSASMINFLNNNQNRKGHPNENFAREVMELFTMGRGNYTENDIKEAARAFTGWGATISGEFAFKKFQHDDGQKTVLGKTGNFTGDDVLNILLEHKQTATYITRKIYRYFVNDVPDETHVTWLADRFYSSSYDIKELMKDIFTSDWFYDAKNIGCRIKSPVELIVGIRRVLPMKLENEQVQLLLQRLLGQLLFYPPNVAGWPGGKNWIDSSSLMFRLRIPQLIYDNDEVALSPKDDDDQMMGMKDMVGKGKGMGKKGMKGGQFISAAVDWQTYLNKFEKVPREKLMSAISGILIQGVAPVDEKIVSKYIDSSSRESFIKSTTIQLMSTPEYQLC</sequence>
<evidence type="ECO:0000256" key="1">
    <source>
        <dbReference type="SAM" id="MobiDB-lite"/>
    </source>
</evidence>
<dbReference type="RefSeq" id="WP_081201031.1">
    <property type="nucleotide sequence ID" value="NZ_FOCZ01000002.1"/>
</dbReference>
<accession>A0A1V9ELU5</accession>
<evidence type="ECO:0000313" key="3">
    <source>
        <dbReference type="Proteomes" id="UP000192610"/>
    </source>
</evidence>
<dbReference type="OrthoDB" id="9772295at2"/>
<reference evidence="3" key="1">
    <citation type="submission" date="2016-04" db="EMBL/GenBank/DDBJ databases">
        <authorList>
            <person name="Chen L."/>
            <person name="Zhuang W."/>
            <person name="Wang G."/>
        </authorList>
    </citation>
    <scope>NUCLEOTIDE SEQUENCE [LARGE SCALE GENOMIC DNA]</scope>
    <source>
        <strain evidence="3">17621</strain>
    </source>
</reference>
<dbReference type="AlphaFoldDB" id="A0A1V9ELU5"/>
<keyword evidence="3" id="KW-1185">Reference proteome</keyword>
<evidence type="ECO:0008006" key="4">
    <source>
        <dbReference type="Google" id="ProtNLM"/>
    </source>
</evidence>
<feature type="compositionally biased region" description="Basic and acidic residues" evidence="1">
    <location>
        <begin position="72"/>
        <end position="89"/>
    </location>
</feature>
<dbReference type="InterPro" id="IPR014917">
    <property type="entry name" value="DUF1800"/>
</dbReference>
<dbReference type="Pfam" id="PF08811">
    <property type="entry name" value="DUF1800"/>
    <property type="match status" value="1"/>
</dbReference>
<evidence type="ECO:0000313" key="2">
    <source>
        <dbReference type="EMBL" id="OQP47022.1"/>
    </source>
</evidence>
<proteinExistence type="predicted"/>